<evidence type="ECO:0000313" key="2">
    <source>
        <dbReference type="Proteomes" id="UP001054252"/>
    </source>
</evidence>
<sequence>MIPNVKTYKGQDELLLSIHNLRDPKCQNFTLIKSVCSYVRN</sequence>
<evidence type="ECO:0000313" key="1">
    <source>
        <dbReference type="EMBL" id="GKU92480.1"/>
    </source>
</evidence>
<proteinExistence type="predicted"/>
<reference evidence="1 2" key="1">
    <citation type="journal article" date="2021" name="Commun. Biol.">
        <title>The genome of Shorea leprosula (Dipterocarpaceae) highlights the ecological relevance of drought in aseasonal tropical rainforests.</title>
        <authorList>
            <person name="Ng K.K.S."/>
            <person name="Kobayashi M.J."/>
            <person name="Fawcett J.A."/>
            <person name="Hatakeyama M."/>
            <person name="Paape T."/>
            <person name="Ng C.H."/>
            <person name="Ang C.C."/>
            <person name="Tnah L.H."/>
            <person name="Lee C.T."/>
            <person name="Nishiyama T."/>
            <person name="Sese J."/>
            <person name="O'Brien M.J."/>
            <person name="Copetti D."/>
            <person name="Mohd Noor M.I."/>
            <person name="Ong R.C."/>
            <person name="Putra M."/>
            <person name="Sireger I.Z."/>
            <person name="Indrioko S."/>
            <person name="Kosugi Y."/>
            <person name="Izuno A."/>
            <person name="Isagi Y."/>
            <person name="Lee S.L."/>
            <person name="Shimizu K.K."/>
        </authorList>
    </citation>
    <scope>NUCLEOTIDE SEQUENCE [LARGE SCALE GENOMIC DNA]</scope>
    <source>
        <strain evidence="1">214</strain>
    </source>
</reference>
<dbReference type="Proteomes" id="UP001054252">
    <property type="component" value="Unassembled WGS sequence"/>
</dbReference>
<name>A0AAV5I0D5_9ROSI</name>
<gene>
    <name evidence="1" type="ORF">SLEP1_g6199</name>
</gene>
<dbReference type="AlphaFoldDB" id="A0AAV5I0D5"/>
<comment type="caution">
    <text evidence="1">The sequence shown here is derived from an EMBL/GenBank/DDBJ whole genome shotgun (WGS) entry which is preliminary data.</text>
</comment>
<accession>A0AAV5I0D5</accession>
<keyword evidence="2" id="KW-1185">Reference proteome</keyword>
<protein>
    <submittedName>
        <fullName evidence="1">Uncharacterized protein</fullName>
    </submittedName>
</protein>
<organism evidence="1 2">
    <name type="scientific">Rubroshorea leprosula</name>
    <dbReference type="NCBI Taxonomy" id="152421"/>
    <lineage>
        <taxon>Eukaryota</taxon>
        <taxon>Viridiplantae</taxon>
        <taxon>Streptophyta</taxon>
        <taxon>Embryophyta</taxon>
        <taxon>Tracheophyta</taxon>
        <taxon>Spermatophyta</taxon>
        <taxon>Magnoliopsida</taxon>
        <taxon>eudicotyledons</taxon>
        <taxon>Gunneridae</taxon>
        <taxon>Pentapetalae</taxon>
        <taxon>rosids</taxon>
        <taxon>malvids</taxon>
        <taxon>Malvales</taxon>
        <taxon>Dipterocarpaceae</taxon>
        <taxon>Rubroshorea</taxon>
    </lineage>
</organism>
<dbReference type="EMBL" id="BPVZ01000006">
    <property type="protein sequence ID" value="GKU92480.1"/>
    <property type="molecule type" value="Genomic_DNA"/>
</dbReference>